<evidence type="ECO:0000313" key="2">
    <source>
        <dbReference type="Proteomes" id="UP001189429"/>
    </source>
</evidence>
<gene>
    <name evidence="1" type="ORF">PCOR1329_LOCUS71923</name>
</gene>
<keyword evidence="2" id="KW-1185">Reference proteome</keyword>
<name>A0ABN9X0M8_9DINO</name>
<dbReference type="EMBL" id="CAUYUJ010019579">
    <property type="protein sequence ID" value="CAK0892197.1"/>
    <property type="molecule type" value="Genomic_DNA"/>
</dbReference>
<sequence>MTTMAPMPAGIFIEPACLEKRGWKKLEPNISNAIPAKLQAWRWRGELGEEGRVDSEFFPAARGHAPPDNKNSTWHYTASELYRRARIFIAEIGQFVSAYVLPTRPSDKAPSVHIFRRRPYNSALPDIQI</sequence>
<dbReference type="Proteomes" id="UP001189429">
    <property type="component" value="Unassembled WGS sequence"/>
</dbReference>
<protein>
    <submittedName>
        <fullName evidence="1">Uncharacterized protein</fullName>
    </submittedName>
</protein>
<accession>A0ABN9X0M8</accession>
<organism evidence="1 2">
    <name type="scientific">Prorocentrum cordatum</name>
    <dbReference type="NCBI Taxonomy" id="2364126"/>
    <lineage>
        <taxon>Eukaryota</taxon>
        <taxon>Sar</taxon>
        <taxon>Alveolata</taxon>
        <taxon>Dinophyceae</taxon>
        <taxon>Prorocentrales</taxon>
        <taxon>Prorocentraceae</taxon>
        <taxon>Prorocentrum</taxon>
    </lineage>
</organism>
<comment type="caution">
    <text evidence="1">The sequence shown here is derived from an EMBL/GenBank/DDBJ whole genome shotgun (WGS) entry which is preliminary data.</text>
</comment>
<evidence type="ECO:0000313" key="1">
    <source>
        <dbReference type="EMBL" id="CAK0892197.1"/>
    </source>
</evidence>
<reference evidence="1" key="1">
    <citation type="submission" date="2023-10" db="EMBL/GenBank/DDBJ databases">
        <authorList>
            <person name="Chen Y."/>
            <person name="Shah S."/>
            <person name="Dougan E. K."/>
            <person name="Thang M."/>
            <person name="Chan C."/>
        </authorList>
    </citation>
    <scope>NUCLEOTIDE SEQUENCE [LARGE SCALE GENOMIC DNA]</scope>
</reference>
<proteinExistence type="predicted"/>